<dbReference type="EMBL" id="JBHSUB010000015">
    <property type="protein sequence ID" value="MFC6378947.1"/>
    <property type="molecule type" value="Genomic_DNA"/>
</dbReference>
<accession>A0ABW1W2K3</accession>
<proteinExistence type="predicted"/>
<evidence type="ECO:0000313" key="2">
    <source>
        <dbReference type="EMBL" id="MFC6378947.1"/>
    </source>
</evidence>
<dbReference type="Pfam" id="PF21197">
    <property type="entry name" value="PgaA_barrel"/>
    <property type="match status" value="1"/>
</dbReference>
<dbReference type="InterPro" id="IPR023870">
    <property type="entry name" value="PGA_export_porin_PgaA"/>
</dbReference>
<keyword evidence="3" id="KW-1185">Reference proteome</keyword>
<organism evidence="2 3">
    <name type="scientific">Tatumella terrea</name>
    <dbReference type="NCBI Taxonomy" id="419007"/>
    <lineage>
        <taxon>Bacteria</taxon>
        <taxon>Pseudomonadati</taxon>
        <taxon>Pseudomonadota</taxon>
        <taxon>Gammaproteobacteria</taxon>
        <taxon>Enterobacterales</taxon>
        <taxon>Erwiniaceae</taxon>
        <taxon>Tatumella</taxon>
    </lineage>
</organism>
<name>A0ABW1W2K3_9GAMM</name>
<gene>
    <name evidence="2" type="primary">pgaA</name>
    <name evidence="2" type="ORF">ACFP9W_12870</name>
</gene>
<dbReference type="RefSeq" id="WP_385951549.1">
    <property type="nucleotide sequence ID" value="NZ_JBHSUB010000015.1"/>
</dbReference>
<comment type="caution">
    <text evidence="2">The sequence shown here is derived from an EMBL/GenBank/DDBJ whole genome shotgun (WGS) entry which is preliminary data.</text>
</comment>
<reference evidence="3" key="1">
    <citation type="journal article" date="2019" name="Int. J. Syst. Evol. Microbiol.">
        <title>The Global Catalogue of Microorganisms (GCM) 10K type strain sequencing project: providing services to taxonomists for standard genome sequencing and annotation.</title>
        <authorList>
            <consortium name="The Broad Institute Genomics Platform"/>
            <consortium name="The Broad Institute Genome Sequencing Center for Infectious Disease"/>
            <person name="Wu L."/>
            <person name="Ma J."/>
        </authorList>
    </citation>
    <scope>NUCLEOTIDE SEQUENCE [LARGE SCALE GENOMIC DNA]</scope>
    <source>
        <strain evidence="3">CGMCC 1.18518</strain>
    </source>
</reference>
<evidence type="ECO:0000313" key="3">
    <source>
        <dbReference type="Proteomes" id="UP001596230"/>
    </source>
</evidence>
<evidence type="ECO:0000259" key="1">
    <source>
        <dbReference type="Pfam" id="PF21197"/>
    </source>
</evidence>
<dbReference type="SUPFAM" id="SSF48452">
    <property type="entry name" value="TPR-like"/>
    <property type="match status" value="2"/>
</dbReference>
<feature type="domain" description="PgaA membrane beta barrel" evidence="1">
    <location>
        <begin position="520"/>
        <end position="812"/>
    </location>
</feature>
<dbReference type="InterPro" id="IPR049003">
    <property type="entry name" value="PgaA_barrel"/>
</dbReference>
<dbReference type="InterPro" id="IPR011990">
    <property type="entry name" value="TPR-like_helical_dom_sf"/>
</dbReference>
<protein>
    <submittedName>
        <fullName evidence="2">Poly-beta-1,6 N-acetyl-D-glucosamine export porin PgaA</fullName>
    </submittedName>
</protein>
<sequence>MDSQIRSALLMMKNKKRVIYLCSLPLFFPLTGQADNYDRMVIQAREGNSTELLNSLAEYSTQRTLTANEIADWLQVAGWNNNDLLVQQIRDKYSLRSDLPARAYAAIASAERNRKQWGRAIHYWDLALRQSPGNADYLKAKSMTEADAGQYRSAAETASLLRHQPSQIPYPLALAYLRTREQKPYDALFYTTQAEQLAPEDPEIKKNLTGLYSATRLALPALQNAEQLALPPAVLREKELDYAAGLVRNALIPASDEKNRFRTADYALQYYHQRLTAWRDLPAAREQRLRARIDRLGAFLAREQYDEVIRDYREIIGQGHTIPDYAKPWVASALLARQQPAHARALYPRILPDPVADDQVETLFYSMTENSDYPAAEQLLARQSAHTPWKKNVWGLPVQEPNDAWLSLQALNIDYLLATGDYPAALNTSRRRAESAPGNQDLAIRYATVLSARGLDRHAEQVLKRAESLSPDNLSLETAQAYNAGSLQEWSQMESLTDDVLSRAPRATAVRQLDQYRQLHHLWELRAEAGKGLHSDNPVTGSHDLTVSARLYTPPIATNYRLFTGVQTEQSRFEEGKGRAQTPLLGLEWRGRDNHLEAELNHQTGKVPSRTGFRLYGWHDFDDHWRLSAQAARFSTEAPLRARRNNVTANSAGLALRWYQNERREYQFSLQPSEFSDGNRRLEFQLAGKERLWTAPRFSLDFTPEVSASRNSQQEVAYYSPDADLAVLPGLSLNHQIYQHYDTEWTQQIVAGAGVYQQDHYGRGTLLRLGYGQRVQWNQRFETGAMLTWGRQPWDGQYENTLSAQFDMTLRF</sequence>
<dbReference type="Proteomes" id="UP001596230">
    <property type="component" value="Unassembled WGS sequence"/>
</dbReference>
<dbReference type="Gene3D" id="1.25.40.10">
    <property type="entry name" value="Tetratricopeptide repeat domain"/>
    <property type="match status" value="2"/>
</dbReference>
<dbReference type="NCBIfam" id="TIGR03939">
    <property type="entry name" value="PGA_TPR_OMP"/>
    <property type="match status" value="1"/>
</dbReference>